<name>A0A9D4CDM9_DREPO</name>
<accession>A0A9D4CDM9</accession>
<feature type="compositionally biased region" description="Polar residues" evidence="1">
    <location>
        <begin position="566"/>
        <end position="597"/>
    </location>
</feature>
<reference evidence="3" key="2">
    <citation type="submission" date="2020-11" db="EMBL/GenBank/DDBJ databases">
        <authorList>
            <person name="McCartney M.A."/>
            <person name="Auch B."/>
            <person name="Kono T."/>
            <person name="Mallez S."/>
            <person name="Becker A."/>
            <person name="Gohl D.M."/>
            <person name="Silverstein K.A.T."/>
            <person name="Koren S."/>
            <person name="Bechman K.B."/>
            <person name="Herman A."/>
            <person name="Abrahante J.E."/>
            <person name="Garbe J."/>
        </authorList>
    </citation>
    <scope>NUCLEOTIDE SEQUENCE</scope>
    <source>
        <strain evidence="3">Duluth1</strain>
        <tissue evidence="3">Whole animal</tissue>
    </source>
</reference>
<evidence type="ECO:0000256" key="1">
    <source>
        <dbReference type="SAM" id="MobiDB-lite"/>
    </source>
</evidence>
<feature type="region of interest" description="Disordered" evidence="1">
    <location>
        <begin position="541"/>
        <end position="618"/>
    </location>
</feature>
<evidence type="ECO:0000256" key="2">
    <source>
        <dbReference type="SAM" id="Phobius"/>
    </source>
</evidence>
<gene>
    <name evidence="3" type="ORF">DPMN_064939</name>
</gene>
<proteinExistence type="predicted"/>
<feature type="transmembrane region" description="Helical" evidence="2">
    <location>
        <begin position="6"/>
        <end position="29"/>
    </location>
</feature>
<sequence>MDIPVLIGSLVGTSVLVCCIIIVMTCVCYRIRIKKEEPTFIRKEHHNHRQHAAPSPGKFGDMIRDYFREQENKESDVFHIGTIEKNAENGHLTKLDIARGHQMNQSILGESDCGSEKCASVGTTETTTGYMGRAIKCSSARSLYTSSDLAIADLTDDPLHDIYKELRDLDDSNTDSDEDTNDIIGSTNTIYTGHQSEESDTEIYPPVEERAKTPFQEVDKFYNPKQMYPPVKERSKSQFKSIDKLNNFYQVDDLSILDSNICSDSVIDTSELSSVRFHISTHTEEALSISIEVDNEINDTTEGELKLNDSERCTNQTVSSDTYSAEHIIIDEEQLTEQSILNARNVNASNGEHSMSEIRENAKLLSDQDDVNQTSGVHDKLIEQNNVSQISESGEELTEQTNVNRSSSYSIFSTDNTDCTNATMCSDLDAVTDIIKKYTDQKKSNTVADNEKQTENTILTNGYLKSFTKKEKNYDTIDKKDIQKNPVKRRKGKLPQASNTLKISDYTRPSILISSPIHSKVQRGHAFLERLYLEEKFRQKPEAVQSNTDLARKRKRGDSIVKNRKSLSQPVVLQHGTSPSTQPGDIQLKSSLSSANKVNKKRSISFKSPEPTPDSWMRGLMDTSAEHNKTRVINTPSTASNIVEPVSLSQILFYGELL</sequence>
<dbReference type="AlphaFoldDB" id="A0A9D4CDM9"/>
<comment type="caution">
    <text evidence="3">The sequence shown here is derived from an EMBL/GenBank/DDBJ whole genome shotgun (WGS) entry which is preliminary data.</text>
</comment>
<organism evidence="3 4">
    <name type="scientific">Dreissena polymorpha</name>
    <name type="common">Zebra mussel</name>
    <name type="synonym">Mytilus polymorpha</name>
    <dbReference type="NCBI Taxonomy" id="45954"/>
    <lineage>
        <taxon>Eukaryota</taxon>
        <taxon>Metazoa</taxon>
        <taxon>Spiralia</taxon>
        <taxon>Lophotrochozoa</taxon>
        <taxon>Mollusca</taxon>
        <taxon>Bivalvia</taxon>
        <taxon>Autobranchia</taxon>
        <taxon>Heteroconchia</taxon>
        <taxon>Euheterodonta</taxon>
        <taxon>Imparidentia</taxon>
        <taxon>Neoheterodontei</taxon>
        <taxon>Myida</taxon>
        <taxon>Dreissenoidea</taxon>
        <taxon>Dreissenidae</taxon>
        <taxon>Dreissena</taxon>
    </lineage>
</organism>
<evidence type="ECO:0000313" key="4">
    <source>
        <dbReference type="Proteomes" id="UP000828390"/>
    </source>
</evidence>
<keyword evidence="2" id="KW-1133">Transmembrane helix</keyword>
<evidence type="ECO:0000313" key="3">
    <source>
        <dbReference type="EMBL" id="KAH3721990.1"/>
    </source>
</evidence>
<keyword evidence="2" id="KW-0472">Membrane</keyword>
<protein>
    <submittedName>
        <fullName evidence="3">Uncharacterized protein</fullName>
    </submittedName>
</protein>
<keyword evidence="4" id="KW-1185">Reference proteome</keyword>
<reference evidence="3" key="1">
    <citation type="journal article" date="2019" name="bioRxiv">
        <title>The Genome of the Zebra Mussel, Dreissena polymorpha: A Resource for Invasive Species Research.</title>
        <authorList>
            <person name="McCartney M.A."/>
            <person name="Auch B."/>
            <person name="Kono T."/>
            <person name="Mallez S."/>
            <person name="Zhang Y."/>
            <person name="Obille A."/>
            <person name="Becker A."/>
            <person name="Abrahante J.E."/>
            <person name="Garbe J."/>
            <person name="Badalamenti J.P."/>
            <person name="Herman A."/>
            <person name="Mangelson H."/>
            <person name="Liachko I."/>
            <person name="Sullivan S."/>
            <person name="Sone E.D."/>
            <person name="Koren S."/>
            <person name="Silverstein K.A.T."/>
            <person name="Beckman K.B."/>
            <person name="Gohl D.M."/>
        </authorList>
    </citation>
    <scope>NUCLEOTIDE SEQUENCE</scope>
    <source>
        <strain evidence="3">Duluth1</strain>
        <tissue evidence="3">Whole animal</tissue>
    </source>
</reference>
<dbReference type="Proteomes" id="UP000828390">
    <property type="component" value="Unassembled WGS sequence"/>
</dbReference>
<dbReference type="EMBL" id="JAIWYP010000013">
    <property type="protein sequence ID" value="KAH3721990.1"/>
    <property type="molecule type" value="Genomic_DNA"/>
</dbReference>
<keyword evidence="2" id="KW-0812">Transmembrane</keyword>